<keyword evidence="2" id="KW-1185">Reference proteome</keyword>
<evidence type="ECO:0000313" key="1">
    <source>
        <dbReference type="EMBL" id="KAL0176906.1"/>
    </source>
</evidence>
<feature type="non-terminal residue" evidence="1">
    <location>
        <position position="1"/>
    </location>
</feature>
<protein>
    <submittedName>
        <fullName evidence="1">Uncharacterized protein</fullName>
    </submittedName>
</protein>
<sequence>NLNSTELSQWLRNHRIWLILTYLLGVCGTGVKPLPDVCRVTAAVLQPEYDAPLEGPGDCALLIPPWALGGPLAFCRTPDMELTGLRAFMGARR</sequence>
<accession>A0ABD0PT13</accession>
<dbReference type="Proteomes" id="UP001529510">
    <property type="component" value="Unassembled WGS sequence"/>
</dbReference>
<dbReference type="AlphaFoldDB" id="A0ABD0PT13"/>
<dbReference type="EMBL" id="JAMKFB020000014">
    <property type="protein sequence ID" value="KAL0176906.1"/>
    <property type="molecule type" value="Genomic_DNA"/>
</dbReference>
<name>A0ABD0PT13_CIRMR</name>
<proteinExistence type="predicted"/>
<organism evidence="1 2">
    <name type="scientific">Cirrhinus mrigala</name>
    <name type="common">Mrigala</name>
    <dbReference type="NCBI Taxonomy" id="683832"/>
    <lineage>
        <taxon>Eukaryota</taxon>
        <taxon>Metazoa</taxon>
        <taxon>Chordata</taxon>
        <taxon>Craniata</taxon>
        <taxon>Vertebrata</taxon>
        <taxon>Euteleostomi</taxon>
        <taxon>Actinopterygii</taxon>
        <taxon>Neopterygii</taxon>
        <taxon>Teleostei</taxon>
        <taxon>Ostariophysi</taxon>
        <taxon>Cypriniformes</taxon>
        <taxon>Cyprinidae</taxon>
        <taxon>Labeoninae</taxon>
        <taxon>Labeonini</taxon>
        <taxon>Cirrhinus</taxon>
    </lineage>
</organism>
<evidence type="ECO:0000313" key="2">
    <source>
        <dbReference type="Proteomes" id="UP001529510"/>
    </source>
</evidence>
<gene>
    <name evidence="1" type="ORF">M9458_029236</name>
</gene>
<reference evidence="1 2" key="1">
    <citation type="submission" date="2024-05" db="EMBL/GenBank/DDBJ databases">
        <title>Genome sequencing and assembly of Indian major carp, Cirrhinus mrigala (Hamilton, 1822).</title>
        <authorList>
            <person name="Mohindra V."/>
            <person name="Chowdhury L.M."/>
            <person name="Lal K."/>
            <person name="Jena J.K."/>
        </authorList>
    </citation>
    <scope>NUCLEOTIDE SEQUENCE [LARGE SCALE GENOMIC DNA]</scope>
    <source>
        <strain evidence="1">CM1030</strain>
        <tissue evidence="1">Blood</tissue>
    </source>
</reference>
<comment type="caution">
    <text evidence="1">The sequence shown here is derived from an EMBL/GenBank/DDBJ whole genome shotgun (WGS) entry which is preliminary data.</text>
</comment>